<evidence type="ECO:0000313" key="4">
    <source>
        <dbReference type="Proteomes" id="UP000297245"/>
    </source>
</evidence>
<protein>
    <recommendedName>
        <fullName evidence="2">Mug135-like C-terminal domain-containing protein</fullName>
    </recommendedName>
</protein>
<dbReference type="Proteomes" id="UP000297245">
    <property type="component" value="Unassembled WGS sequence"/>
</dbReference>
<reference evidence="3 4" key="1">
    <citation type="journal article" date="2019" name="Nat. Ecol. Evol.">
        <title>Megaphylogeny resolves global patterns of mushroom evolution.</title>
        <authorList>
            <person name="Varga T."/>
            <person name="Krizsan K."/>
            <person name="Foldi C."/>
            <person name="Dima B."/>
            <person name="Sanchez-Garcia M."/>
            <person name="Sanchez-Ramirez S."/>
            <person name="Szollosi G.J."/>
            <person name="Szarkandi J.G."/>
            <person name="Papp V."/>
            <person name="Albert L."/>
            <person name="Andreopoulos W."/>
            <person name="Angelini C."/>
            <person name="Antonin V."/>
            <person name="Barry K.W."/>
            <person name="Bougher N.L."/>
            <person name="Buchanan P."/>
            <person name="Buyck B."/>
            <person name="Bense V."/>
            <person name="Catcheside P."/>
            <person name="Chovatia M."/>
            <person name="Cooper J."/>
            <person name="Damon W."/>
            <person name="Desjardin D."/>
            <person name="Finy P."/>
            <person name="Geml J."/>
            <person name="Haridas S."/>
            <person name="Hughes K."/>
            <person name="Justo A."/>
            <person name="Karasinski D."/>
            <person name="Kautmanova I."/>
            <person name="Kiss B."/>
            <person name="Kocsube S."/>
            <person name="Kotiranta H."/>
            <person name="LaButti K.M."/>
            <person name="Lechner B.E."/>
            <person name="Liimatainen K."/>
            <person name="Lipzen A."/>
            <person name="Lukacs Z."/>
            <person name="Mihaltcheva S."/>
            <person name="Morgado L.N."/>
            <person name="Niskanen T."/>
            <person name="Noordeloos M.E."/>
            <person name="Ohm R.A."/>
            <person name="Ortiz-Santana B."/>
            <person name="Ovrebo C."/>
            <person name="Racz N."/>
            <person name="Riley R."/>
            <person name="Savchenko A."/>
            <person name="Shiryaev A."/>
            <person name="Soop K."/>
            <person name="Spirin V."/>
            <person name="Szebenyi C."/>
            <person name="Tomsovsky M."/>
            <person name="Tulloss R.E."/>
            <person name="Uehling J."/>
            <person name="Grigoriev I.V."/>
            <person name="Vagvolgyi C."/>
            <person name="Papp T."/>
            <person name="Martin F.M."/>
            <person name="Miettinen O."/>
            <person name="Hibbett D.S."/>
            <person name="Nagy L.G."/>
        </authorList>
    </citation>
    <scope>NUCLEOTIDE SEQUENCE [LARGE SCALE GENOMIC DNA]</scope>
    <source>
        <strain evidence="3 4">CBS 962.96</strain>
    </source>
</reference>
<organism evidence="3 4">
    <name type="scientific">Dendrothele bispora (strain CBS 962.96)</name>
    <dbReference type="NCBI Taxonomy" id="1314807"/>
    <lineage>
        <taxon>Eukaryota</taxon>
        <taxon>Fungi</taxon>
        <taxon>Dikarya</taxon>
        <taxon>Basidiomycota</taxon>
        <taxon>Agaricomycotina</taxon>
        <taxon>Agaricomycetes</taxon>
        <taxon>Agaricomycetidae</taxon>
        <taxon>Agaricales</taxon>
        <taxon>Agaricales incertae sedis</taxon>
        <taxon>Dendrothele</taxon>
    </lineage>
</organism>
<gene>
    <name evidence="3" type="ORF">K435DRAFT_843261</name>
</gene>
<dbReference type="EMBL" id="ML179545">
    <property type="protein sequence ID" value="THU85465.1"/>
    <property type="molecule type" value="Genomic_DNA"/>
</dbReference>
<name>A0A4V4HD22_DENBC</name>
<evidence type="ECO:0000256" key="1">
    <source>
        <dbReference type="ARBA" id="ARBA00005788"/>
    </source>
</evidence>
<keyword evidence="4" id="KW-1185">Reference proteome</keyword>
<dbReference type="Pfam" id="PF08593">
    <property type="entry name" value="Mug135_C"/>
    <property type="match status" value="1"/>
</dbReference>
<dbReference type="OrthoDB" id="3067629at2759"/>
<dbReference type="AlphaFoldDB" id="A0A4V4HD22"/>
<sequence>MPVAVPENQLGLTLPAPSDPPSSLDIVNATQNVKHVTAIYEAPINRLPATADDVAAAEVYAHTLIASRSAAALYSTDAFKDTLREVFSEVVDNKLAQLTGVVDRLSRQIATIERNNAIAFNATAGHGFRNPWMVVTFPDNSDPTTAPHNLPRLSNINSIRSLSAEHLSIYFDTYPVPIPADISQLNNTDKKIVIAYYIGCRVGL</sequence>
<feature type="domain" description="Mug135-like C-terminal" evidence="2">
    <location>
        <begin position="119"/>
        <end position="201"/>
    </location>
</feature>
<proteinExistence type="inferred from homology"/>
<evidence type="ECO:0000259" key="2">
    <source>
        <dbReference type="Pfam" id="PF08593"/>
    </source>
</evidence>
<dbReference type="InterPro" id="IPR013902">
    <property type="entry name" value="Mug135-like_C"/>
</dbReference>
<evidence type="ECO:0000313" key="3">
    <source>
        <dbReference type="EMBL" id="THU85465.1"/>
    </source>
</evidence>
<accession>A0A4V4HD22</accession>
<comment type="similarity">
    <text evidence="1">Belongs to the UPF0612 family.</text>
</comment>